<dbReference type="EMBL" id="AWTR02000046">
    <property type="protein sequence ID" value="ETZ07421.1"/>
    <property type="molecule type" value="Genomic_DNA"/>
</dbReference>
<dbReference type="GO" id="GO:0015074">
    <property type="term" value="P:DNA integration"/>
    <property type="evidence" value="ECO:0007669"/>
    <property type="project" value="InterPro"/>
</dbReference>
<dbReference type="Gene3D" id="3.30.420.10">
    <property type="entry name" value="Ribonuclease H-like superfamily/Ribonuclease H"/>
    <property type="match status" value="1"/>
</dbReference>
<evidence type="ECO:0000313" key="2">
    <source>
        <dbReference type="EMBL" id="ETZ07421.1"/>
    </source>
</evidence>
<sequence length="322" mass="37655">MGSILHGNAKTTLRVRKEIQNSMESAAEIAKRLGLNIKTVLKWKKADCIEDKRSGPAQPKSVLSATEQEIVCEFRRVSKLPLDDVYIALKEKIPNLTRSNLHRCLKRNGLNVLPKEEESASEKKKFKEYPLGFVHIDITEVRTDQGKSYLFVAIDRATKYVYVEMHSKMSVNESSAFLKNLIAHCPFKITKIFTNNGAQFIYELLAQHLRSKNKTHPFNVMCKEHNIEHRLTKFKHPWINGQVEVTNRILKHYTTKAYFYKNLDELKCHMMTFVLYYNHQIKLKSLKYQTPFDIIMLEFERNTSNFNHNPNHMLLGLNREKK</sequence>
<evidence type="ECO:0000259" key="1">
    <source>
        <dbReference type="PROSITE" id="PS50994"/>
    </source>
</evidence>
<dbReference type="InterPro" id="IPR036397">
    <property type="entry name" value="RNaseH_sf"/>
</dbReference>
<keyword evidence="3" id="KW-1185">Reference proteome</keyword>
<dbReference type="Pfam" id="PF00665">
    <property type="entry name" value="rve"/>
    <property type="match status" value="1"/>
</dbReference>
<dbReference type="Proteomes" id="UP000019112">
    <property type="component" value="Unassembled WGS sequence"/>
</dbReference>
<accession>W6TET8</accession>
<dbReference type="STRING" id="1399147.P618_200389"/>
<dbReference type="InterPro" id="IPR012337">
    <property type="entry name" value="RNaseH-like_sf"/>
</dbReference>
<protein>
    <submittedName>
        <fullName evidence="2">Transposase</fullName>
    </submittedName>
</protein>
<dbReference type="InterPro" id="IPR001584">
    <property type="entry name" value="Integrase_cat-core"/>
</dbReference>
<organism evidence="2 3">
    <name type="scientific">Holospora obtusa F1</name>
    <dbReference type="NCBI Taxonomy" id="1399147"/>
    <lineage>
        <taxon>Bacteria</taxon>
        <taxon>Pseudomonadati</taxon>
        <taxon>Pseudomonadota</taxon>
        <taxon>Alphaproteobacteria</taxon>
        <taxon>Holosporales</taxon>
        <taxon>Holosporaceae</taxon>
        <taxon>Holospora</taxon>
    </lineage>
</organism>
<gene>
    <name evidence="2" type="ORF">P618_200389</name>
</gene>
<name>W6TET8_HOLOB</name>
<evidence type="ECO:0000313" key="3">
    <source>
        <dbReference type="Proteomes" id="UP000019112"/>
    </source>
</evidence>
<dbReference type="PANTHER" id="PTHR35004:SF7">
    <property type="entry name" value="INTEGRASE PROTEIN"/>
    <property type="match status" value="1"/>
</dbReference>
<comment type="caution">
    <text evidence="2">The sequence shown here is derived from an EMBL/GenBank/DDBJ whole genome shotgun (WGS) entry which is preliminary data.</text>
</comment>
<dbReference type="AlphaFoldDB" id="W6TET8"/>
<proteinExistence type="predicted"/>
<feature type="domain" description="Integrase catalytic" evidence="1">
    <location>
        <begin position="126"/>
        <end position="299"/>
    </location>
</feature>
<reference evidence="2 3" key="1">
    <citation type="journal article" date="2014" name="FEMS Microbiol. Lett.">
        <title>Draft genome sequences of three Holospora species (Holospora obtusa, Holospora undulata, and Holospora elegans), endonuclear symbiotic bacteria of the ciliate Paramecium caudatum.</title>
        <authorList>
            <person name="Dohra H."/>
            <person name="Tanaka K."/>
            <person name="Suzuki T."/>
            <person name="Fujishima M."/>
            <person name="Suzuki H."/>
        </authorList>
    </citation>
    <scope>NUCLEOTIDE SEQUENCE [LARGE SCALE GENOMIC DNA]</scope>
    <source>
        <strain evidence="2 3">F1</strain>
    </source>
</reference>
<dbReference type="eggNOG" id="COG2801">
    <property type="taxonomic scope" value="Bacteria"/>
</dbReference>
<dbReference type="PANTHER" id="PTHR35004">
    <property type="entry name" value="TRANSPOSASE RV3428C-RELATED"/>
    <property type="match status" value="1"/>
</dbReference>
<dbReference type="RefSeq" id="WP_021827422.1">
    <property type="nucleotide sequence ID" value="NZ_AWTR02000046.1"/>
</dbReference>
<dbReference type="SUPFAM" id="SSF53098">
    <property type="entry name" value="Ribonuclease H-like"/>
    <property type="match status" value="1"/>
</dbReference>
<dbReference type="GO" id="GO:0003676">
    <property type="term" value="F:nucleic acid binding"/>
    <property type="evidence" value="ECO:0007669"/>
    <property type="project" value="InterPro"/>
</dbReference>
<dbReference type="PROSITE" id="PS50994">
    <property type="entry name" value="INTEGRASE"/>
    <property type="match status" value="1"/>
</dbReference>
<dbReference type="OrthoDB" id="9803878at2"/>